<gene>
    <name evidence="2" type="ORF">SAMN02910344_00038</name>
</gene>
<dbReference type="GO" id="GO:0006313">
    <property type="term" value="P:DNA transposition"/>
    <property type="evidence" value="ECO:0007669"/>
    <property type="project" value="InterPro"/>
</dbReference>
<dbReference type="PANTHER" id="PTHR33055">
    <property type="entry name" value="TRANSPOSASE FOR INSERTION SEQUENCE ELEMENT IS1111A"/>
    <property type="match status" value="1"/>
</dbReference>
<feature type="domain" description="Transposase IS110-like N-terminal" evidence="1">
    <location>
        <begin position="7"/>
        <end position="158"/>
    </location>
</feature>
<evidence type="ECO:0000313" key="2">
    <source>
        <dbReference type="EMBL" id="SFO96912.1"/>
    </source>
</evidence>
<dbReference type="EMBL" id="FOXF01000001">
    <property type="protein sequence ID" value="SFO96912.1"/>
    <property type="molecule type" value="Genomic_DNA"/>
</dbReference>
<sequence length="262" mass="30250">MNKIIYIGMDVHSSNFTLCSFEPGYGMTEDKIFGQVQFKEDLIKNTEKYICNLKSQRKDIDIVCGYEAGCLGYVPYRELTKSGINCMILAPSTMAVQKGGKKQKNDFRDALDIARCLASGAYKAVNIPDIEDEDVRDYLRMRDDHQTALKQIKQRLNAFCLRHGFQYDKSKWTLAHIQWIKRLECTFKQQEIINEYLATYEALKSKIEAFDVRIEDFASNERYADKVKKLVCIKGIQTNTAMSFISEVGDFNRFRTAEQMAL</sequence>
<dbReference type="GO" id="GO:0003677">
    <property type="term" value="F:DNA binding"/>
    <property type="evidence" value="ECO:0007669"/>
    <property type="project" value="InterPro"/>
</dbReference>
<dbReference type="RefSeq" id="WP_177178447.1">
    <property type="nucleotide sequence ID" value="NZ_FOXF01000001.1"/>
</dbReference>
<reference evidence="2 3" key="1">
    <citation type="submission" date="2016-10" db="EMBL/GenBank/DDBJ databases">
        <authorList>
            <person name="Varghese N."/>
            <person name="Submissions S."/>
        </authorList>
    </citation>
    <scope>NUCLEOTIDE SEQUENCE [LARGE SCALE GENOMIC DNA]</scope>
    <source>
        <strain evidence="2 3">DSM 1361</strain>
    </source>
</reference>
<protein>
    <submittedName>
        <fullName evidence="2">Transposase IS116/IS110/IS902 family protein</fullName>
    </submittedName>
</protein>
<organism evidence="2 3">
    <name type="scientific">Ruminobacter amylophilus</name>
    <dbReference type="NCBI Taxonomy" id="867"/>
    <lineage>
        <taxon>Bacteria</taxon>
        <taxon>Pseudomonadati</taxon>
        <taxon>Pseudomonadota</taxon>
        <taxon>Gammaproteobacteria</taxon>
        <taxon>Aeromonadales</taxon>
        <taxon>Succinivibrionaceae</taxon>
        <taxon>Ruminobacter</taxon>
    </lineage>
</organism>
<name>A0A662ZDU3_9GAMM</name>
<dbReference type="GO" id="GO:0004803">
    <property type="term" value="F:transposase activity"/>
    <property type="evidence" value="ECO:0007669"/>
    <property type="project" value="InterPro"/>
</dbReference>
<dbReference type="AlphaFoldDB" id="A0A662ZDU3"/>
<dbReference type="InterPro" id="IPR047650">
    <property type="entry name" value="Transpos_IS110"/>
</dbReference>
<accession>A0A662ZDU3</accession>
<dbReference type="Pfam" id="PF01548">
    <property type="entry name" value="DEDD_Tnp_IS110"/>
    <property type="match status" value="1"/>
</dbReference>
<dbReference type="InterPro" id="IPR002525">
    <property type="entry name" value="Transp_IS110-like_N"/>
</dbReference>
<evidence type="ECO:0000313" key="3">
    <source>
        <dbReference type="Proteomes" id="UP000243745"/>
    </source>
</evidence>
<keyword evidence="3" id="KW-1185">Reference proteome</keyword>
<dbReference type="Proteomes" id="UP000243745">
    <property type="component" value="Unassembled WGS sequence"/>
</dbReference>
<proteinExistence type="predicted"/>
<evidence type="ECO:0000259" key="1">
    <source>
        <dbReference type="Pfam" id="PF01548"/>
    </source>
</evidence>
<dbReference type="PANTHER" id="PTHR33055:SF15">
    <property type="entry name" value="TRANSPOSASE-RELATED"/>
    <property type="match status" value="1"/>
</dbReference>